<dbReference type="Proteomes" id="UP000260717">
    <property type="component" value="Unassembled WGS sequence"/>
</dbReference>
<evidence type="ECO:0000313" key="14">
    <source>
        <dbReference type="EMBL" id="RHA88032.1"/>
    </source>
</evidence>
<dbReference type="EMBL" id="QSAZ01000003">
    <property type="protein sequence ID" value="RGW88416.1"/>
    <property type="molecule type" value="Genomic_DNA"/>
</dbReference>
<evidence type="ECO:0000313" key="26">
    <source>
        <dbReference type="Proteomes" id="UP000284835"/>
    </source>
</evidence>
<dbReference type="EMBL" id="JAAILW010000042">
    <property type="protein sequence ID" value="NSC28467.1"/>
    <property type="molecule type" value="Genomic_DNA"/>
</dbReference>
<dbReference type="EMBL" id="CYXM01000036">
    <property type="protein sequence ID" value="CUN30475.1"/>
    <property type="molecule type" value="Genomic_DNA"/>
</dbReference>
<dbReference type="EMBL" id="QSKY01000036">
    <property type="protein sequence ID" value="RHE99560.1"/>
    <property type="molecule type" value="Genomic_DNA"/>
</dbReference>
<evidence type="ECO:0000313" key="15">
    <source>
        <dbReference type="EMBL" id="RHD90077.1"/>
    </source>
</evidence>
<name>A0A173VWI9_9FIRM</name>
<evidence type="ECO:0000313" key="12">
    <source>
        <dbReference type="EMBL" id="RGZ70518.1"/>
    </source>
</evidence>
<dbReference type="Proteomes" id="UP000283501">
    <property type="component" value="Unassembled WGS sequence"/>
</dbReference>
<dbReference type="Proteomes" id="UP000479563">
    <property type="component" value="Unassembled WGS sequence"/>
</dbReference>
<dbReference type="EMBL" id="QSFZ01000029">
    <property type="protein sequence ID" value="RHA88032.1"/>
    <property type="molecule type" value="Genomic_DNA"/>
</dbReference>
<dbReference type="Proteomes" id="UP000284835">
    <property type="component" value="Unassembled WGS sequence"/>
</dbReference>
<dbReference type="Proteomes" id="UP001212823">
    <property type="component" value="Unassembled WGS sequence"/>
</dbReference>
<dbReference type="Proteomes" id="UP001197684">
    <property type="component" value="Unassembled WGS sequence"/>
</dbReference>
<dbReference type="Proteomes" id="UP000285290">
    <property type="component" value="Unassembled WGS sequence"/>
</dbReference>
<dbReference type="Proteomes" id="UP000283683">
    <property type="component" value="Unassembled WGS sequence"/>
</dbReference>
<reference evidence="6 31" key="3">
    <citation type="journal article" date="2019" name="Nat. Med.">
        <title>A library of human gut bacterial isolates paired with longitudinal multiomics data enables mechanistic microbiome research.</title>
        <authorList>
            <person name="Poyet M."/>
            <person name="Groussin M."/>
            <person name="Gibbons S.M."/>
            <person name="Avila-Pacheco J."/>
            <person name="Jiang X."/>
            <person name="Kearney S.M."/>
            <person name="Perrotta A.R."/>
            <person name="Berdy B."/>
            <person name="Zhao S."/>
            <person name="Lieberman T.D."/>
            <person name="Swanson P.K."/>
            <person name="Smith M."/>
            <person name="Roesemann S."/>
            <person name="Alexander J.E."/>
            <person name="Rich S.A."/>
            <person name="Livny J."/>
            <person name="Vlamakis H."/>
            <person name="Clish C."/>
            <person name="Bullock K."/>
            <person name="Deik A."/>
            <person name="Scott J."/>
            <person name="Pierce K.A."/>
            <person name="Xavier R.J."/>
            <person name="Alm E.J."/>
        </authorList>
    </citation>
    <scope>NUCLEOTIDE SEQUENCE [LARGE SCALE GENOMIC DNA]</scope>
    <source>
        <strain evidence="6 31">BIOML-A11</strain>
    </source>
</reference>
<evidence type="ECO:0000313" key="13">
    <source>
        <dbReference type="EMBL" id="RHA11817.1"/>
    </source>
</evidence>
<feature type="coiled-coil region" evidence="1">
    <location>
        <begin position="26"/>
        <end position="60"/>
    </location>
</feature>
<reference evidence="7" key="4">
    <citation type="journal article" date="2020" name="Cell Host Microbe">
        <title>Functional and Genomic Variation between Human-Derived Isolates of Lachnospiraceae Reveals Inter- and Intra-Species Diversity.</title>
        <authorList>
            <person name="Sorbara M.T."/>
            <person name="Littmann E.R."/>
            <person name="Fontana E."/>
            <person name="Moody T.U."/>
            <person name="Kohout C.E."/>
            <person name="Gjonbalaj M."/>
            <person name="Eaton V."/>
            <person name="Seok R."/>
            <person name="Leiner I.M."/>
            <person name="Pamer E.G."/>
        </authorList>
    </citation>
    <scope>NUCLEOTIDE SEQUENCE</scope>
    <source>
        <strain evidence="7">MSK.17.79</strain>
    </source>
</reference>
<sequence length="99" mass="11078">MEISLDNMQVSFMTAGIKTASDSVSLTAAETEIKSRSEAMDKFQEEYRQLKAFVKDYRDTLNNDLAKIDLIINAINENDRKQGDYIKNGIGLSDTAVIP</sequence>
<evidence type="ECO:0000256" key="1">
    <source>
        <dbReference type="SAM" id="Coils"/>
    </source>
</evidence>
<dbReference type="Proteomes" id="UP000266698">
    <property type="component" value="Unassembled WGS sequence"/>
</dbReference>
<evidence type="ECO:0000313" key="21">
    <source>
        <dbReference type="Proteomes" id="UP000266066"/>
    </source>
</evidence>
<evidence type="ECO:0000313" key="18">
    <source>
        <dbReference type="EMBL" id="RHL76478.1"/>
    </source>
</evidence>
<dbReference type="Proteomes" id="UP001193670">
    <property type="component" value="Unassembled WGS sequence"/>
</dbReference>
<dbReference type="Proteomes" id="UP000285209">
    <property type="component" value="Unassembled WGS sequence"/>
</dbReference>
<evidence type="ECO:0000313" key="10">
    <source>
        <dbReference type="EMBL" id="RGW88416.1"/>
    </source>
</evidence>
<evidence type="ECO:0000313" key="11">
    <source>
        <dbReference type="EMBL" id="RGZ10760.1"/>
    </source>
</evidence>
<organism evidence="3 19">
    <name type="scientific">Agathobacter rectalis</name>
    <dbReference type="NCBI Taxonomy" id="39491"/>
    <lineage>
        <taxon>Bacteria</taxon>
        <taxon>Bacillati</taxon>
        <taxon>Bacillota</taxon>
        <taxon>Clostridia</taxon>
        <taxon>Lachnospirales</taxon>
        <taxon>Lachnospiraceae</taxon>
        <taxon>Agathobacter</taxon>
    </lineage>
</organism>
<dbReference type="EMBL" id="QSDV01000140">
    <property type="protein sequence ID" value="RGZ10760.1"/>
    <property type="molecule type" value="Genomic_DNA"/>
</dbReference>
<evidence type="ECO:0000313" key="23">
    <source>
        <dbReference type="Proteomes" id="UP000283431"/>
    </source>
</evidence>
<dbReference type="Proteomes" id="UP000286220">
    <property type="component" value="Unassembled WGS sequence"/>
</dbReference>
<evidence type="ECO:0000313" key="24">
    <source>
        <dbReference type="Proteomes" id="UP000283501"/>
    </source>
</evidence>
<evidence type="ECO:0000313" key="3">
    <source>
        <dbReference type="EMBL" id="CUN30475.1"/>
    </source>
</evidence>
<reference evidence="3 19" key="1">
    <citation type="submission" date="2015-09" db="EMBL/GenBank/DDBJ databases">
        <authorList>
            <consortium name="Pathogen Informatics"/>
        </authorList>
    </citation>
    <scope>NUCLEOTIDE SEQUENCE [LARGE SCALE GENOMIC DNA]</scope>
    <source>
        <strain evidence="3 19">2789STDY5834968</strain>
    </source>
</reference>
<evidence type="ECO:0000313" key="16">
    <source>
        <dbReference type="EMBL" id="RHE30312.1"/>
    </source>
</evidence>
<keyword evidence="1" id="KW-0175">Coiled coil</keyword>
<accession>A0A173VWI9</accession>
<evidence type="ECO:0000313" key="19">
    <source>
        <dbReference type="Proteomes" id="UP000095673"/>
    </source>
</evidence>
<dbReference type="Proteomes" id="UP000286341">
    <property type="component" value="Unassembled WGS sequence"/>
</dbReference>
<evidence type="ECO:0000313" key="28">
    <source>
        <dbReference type="Proteomes" id="UP000285290"/>
    </source>
</evidence>
<reference evidence="20 21" key="2">
    <citation type="submission" date="2018-08" db="EMBL/GenBank/DDBJ databases">
        <title>A genome reference for cultivated species of the human gut microbiota.</title>
        <authorList>
            <person name="Zou Y."/>
            <person name="Xue W."/>
            <person name="Luo G."/>
        </authorList>
    </citation>
    <scope>NUCLEOTIDE SEQUENCE [LARGE SCALE GENOMIC DNA]</scope>
    <source>
        <strain evidence="10 25">AF06-19</strain>
        <strain evidence="9 21">AF25-15</strain>
        <strain evidence="18 22">AF36-2BH</strain>
        <strain evidence="17 24">AM26-2LB</strain>
        <strain evidence="16 28">AM29-10</strain>
        <strain evidence="15 26">AM30-13AC</strain>
        <strain evidence="14 29">AM42-17AT</strain>
        <strain evidence="13 30">AM44-1AT</strain>
        <strain evidence="12 23">AM48-7</strain>
        <strain evidence="11 27">AM54-25XD</strain>
        <strain evidence="8 20">OM08-12AT</strain>
    </source>
</reference>
<evidence type="ECO:0000313" key="31">
    <source>
        <dbReference type="Proteomes" id="UP000479563"/>
    </source>
</evidence>
<evidence type="ECO:0000313" key="6">
    <source>
        <dbReference type="EMBL" id="MSC61541.1"/>
    </source>
</evidence>
<evidence type="ECO:0000313" key="22">
    <source>
        <dbReference type="Proteomes" id="UP000266698"/>
    </source>
</evidence>
<reference evidence="7" key="5">
    <citation type="submission" date="2020-02" db="EMBL/GenBank/DDBJ databases">
        <authorList>
            <person name="Littmann E."/>
            <person name="Sorbara M."/>
        </authorList>
    </citation>
    <scope>NUCLEOTIDE SEQUENCE</scope>
    <source>
        <strain evidence="7">MSK.17.79</strain>
    </source>
</reference>
<evidence type="ECO:0000313" key="30">
    <source>
        <dbReference type="Proteomes" id="UP000286341"/>
    </source>
</evidence>
<evidence type="ECO:0000313" key="20">
    <source>
        <dbReference type="Proteomes" id="UP000260717"/>
    </source>
</evidence>
<evidence type="ECO:0000313" key="2">
    <source>
        <dbReference type="EMBL" id="CUN30443.1"/>
    </source>
</evidence>
<dbReference type="EMBL" id="WKQP01000041">
    <property type="protein sequence ID" value="MSC61541.1"/>
    <property type="molecule type" value="Genomic_DNA"/>
</dbReference>
<dbReference type="EMBL" id="QRPB01000020">
    <property type="protein sequence ID" value="RHL76478.1"/>
    <property type="molecule type" value="Genomic_DNA"/>
</dbReference>
<dbReference type="EMBL" id="QSTI01000087">
    <property type="protein sequence ID" value="RGM41909.1"/>
    <property type="molecule type" value="Genomic_DNA"/>
</dbReference>
<evidence type="ECO:0000313" key="9">
    <source>
        <dbReference type="EMBL" id="RGR52277.1"/>
    </source>
</evidence>
<dbReference type="EMBL" id="QSJS01000033">
    <property type="protein sequence ID" value="RHD90077.1"/>
    <property type="molecule type" value="Genomic_DNA"/>
</dbReference>
<dbReference type="AlphaFoldDB" id="A0A173VWI9"/>
<evidence type="ECO:0000313" key="4">
    <source>
        <dbReference type="EMBL" id="MCB6939464.1"/>
    </source>
</evidence>
<evidence type="ECO:0000313" key="17">
    <source>
        <dbReference type="EMBL" id="RHE99560.1"/>
    </source>
</evidence>
<evidence type="ECO:0000313" key="5">
    <source>
        <dbReference type="EMBL" id="MDB8019500.1"/>
    </source>
</evidence>
<dbReference type="Proteomes" id="UP000266066">
    <property type="component" value="Unassembled WGS sequence"/>
</dbReference>
<evidence type="ECO:0000313" key="27">
    <source>
        <dbReference type="Proteomes" id="UP000285209"/>
    </source>
</evidence>
<dbReference type="EMBL" id="QSEN01000103">
    <property type="protein sequence ID" value="RGZ70518.1"/>
    <property type="molecule type" value="Genomic_DNA"/>
</dbReference>
<protein>
    <submittedName>
        <fullName evidence="3">Uncharacterized protein</fullName>
    </submittedName>
</protein>
<reference evidence="4" key="6">
    <citation type="submission" date="2021-10" db="EMBL/GenBank/DDBJ databases">
        <title>Collection of gut derived symbiotic bacterial strains cultured from healthy donors.</title>
        <authorList>
            <person name="Lin H."/>
            <person name="Littmann E."/>
            <person name="Kohout C."/>
            <person name="Pamer E.G."/>
        </authorList>
    </citation>
    <scope>NUCLEOTIDE SEQUENCE</scope>
    <source>
        <strain evidence="4">DFI.9.42</strain>
    </source>
</reference>
<reference evidence="5" key="7">
    <citation type="submission" date="2023-01" db="EMBL/GenBank/DDBJ databases">
        <title>Human gut microbiome strain richness.</title>
        <authorList>
            <person name="Chen-Liaw A."/>
        </authorList>
    </citation>
    <scope>NUCLEOTIDE SEQUENCE</scope>
    <source>
        <strain evidence="5">1001283st1_D2_1001283B150209_150212</strain>
    </source>
</reference>
<dbReference type="EMBL" id="QSKC01000030">
    <property type="protein sequence ID" value="RHE30312.1"/>
    <property type="molecule type" value="Genomic_DNA"/>
</dbReference>
<dbReference type="GeneID" id="86989986"/>
<dbReference type="EMBL" id="JAJCJK010000028">
    <property type="protein sequence ID" value="MCB6939464.1"/>
    <property type="molecule type" value="Genomic_DNA"/>
</dbReference>
<gene>
    <name evidence="18" type="ORF">DW001_13695</name>
    <name evidence="17" type="ORF">DW703_15500</name>
    <name evidence="16" type="ORF">DW753_14425</name>
    <name evidence="15" type="ORF">DW775_14940</name>
    <name evidence="14" type="ORF">DW912_15875</name>
    <name evidence="13" type="ORF">DW948_10835</name>
    <name evidence="12" type="ORF">DW975_16740</name>
    <name evidence="10" type="ORF">DWV45_03285</name>
    <name evidence="9" type="ORF">DWY38_14795</name>
    <name evidence="11" type="ORF">DXA03_16845</name>
    <name evidence="8" type="ORF">DXC13_16330</name>
    <name evidence="2" type="ORF">ERS852580_03543</name>
    <name evidence="3" type="ORF">ERS852580_03549</name>
    <name evidence="7" type="ORF">G4319_14260</name>
    <name evidence="6" type="ORF">GKE07_15375</name>
    <name evidence="4" type="ORF">LIZ56_13755</name>
    <name evidence="5" type="ORF">PNE45_16035</name>
</gene>
<dbReference type="EMBL" id="CYXM01000036">
    <property type="protein sequence ID" value="CUN30443.1"/>
    <property type="molecule type" value="Genomic_DNA"/>
</dbReference>
<evidence type="ECO:0000313" key="8">
    <source>
        <dbReference type="EMBL" id="RGM41909.1"/>
    </source>
</evidence>
<dbReference type="EMBL" id="QSFB01000016">
    <property type="protein sequence ID" value="RHA11817.1"/>
    <property type="molecule type" value="Genomic_DNA"/>
</dbReference>
<evidence type="ECO:0000313" key="7">
    <source>
        <dbReference type="EMBL" id="NSC28467.1"/>
    </source>
</evidence>
<evidence type="ECO:0000313" key="25">
    <source>
        <dbReference type="Proteomes" id="UP000283683"/>
    </source>
</evidence>
<dbReference type="RefSeq" id="WP_012741734.1">
    <property type="nucleotide sequence ID" value="NZ_CP092643.1"/>
</dbReference>
<dbReference type="EMBL" id="QRUJ01000024">
    <property type="protein sequence ID" value="RGR52277.1"/>
    <property type="molecule type" value="Genomic_DNA"/>
</dbReference>
<dbReference type="Proteomes" id="UP000095673">
    <property type="component" value="Unassembled WGS sequence"/>
</dbReference>
<dbReference type="EMBL" id="JAQLYE010000089">
    <property type="protein sequence ID" value="MDB8019500.1"/>
    <property type="molecule type" value="Genomic_DNA"/>
</dbReference>
<dbReference type="Proteomes" id="UP000283431">
    <property type="component" value="Unassembled WGS sequence"/>
</dbReference>
<evidence type="ECO:0000313" key="29">
    <source>
        <dbReference type="Proteomes" id="UP000286220"/>
    </source>
</evidence>
<proteinExistence type="predicted"/>